<gene>
    <name evidence="2" type="ORF">Aconfl_32680</name>
</gene>
<feature type="signal peptide" evidence="1">
    <location>
        <begin position="1"/>
        <end position="22"/>
    </location>
</feature>
<proteinExistence type="predicted"/>
<dbReference type="RefSeq" id="WP_338225334.1">
    <property type="nucleotide sequence ID" value="NZ_BTPD01000011.1"/>
</dbReference>
<evidence type="ECO:0008006" key="4">
    <source>
        <dbReference type="Google" id="ProtNLM"/>
    </source>
</evidence>
<protein>
    <recommendedName>
        <fullName evidence="4">SH3 domain-containing protein</fullName>
    </recommendedName>
</protein>
<evidence type="ECO:0000313" key="2">
    <source>
        <dbReference type="EMBL" id="GMQ30625.1"/>
    </source>
</evidence>
<accession>A0ABQ6PTP4</accession>
<evidence type="ECO:0000256" key="1">
    <source>
        <dbReference type="SAM" id="SignalP"/>
    </source>
</evidence>
<comment type="caution">
    <text evidence="2">The sequence shown here is derived from an EMBL/GenBank/DDBJ whole genome shotgun (WGS) entry which is preliminary data.</text>
</comment>
<organism evidence="2 3">
    <name type="scientific">Algoriphagus confluentis</name>
    <dbReference type="NCBI Taxonomy" id="1697556"/>
    <lineage>
        <taxon>Bacteria</taxon>
        <taxon>Pseudomonadati</taxon>
        <taxon>Bacteroidota</taxon>
        <taxon>Cytophagia</taxon>
        <taxon>Cytophagales</taxon>
        <taxon>Cyclobacteriaceae</taxon>
        <taxon>Algoriphagus</taxon>
    </lineage>
</organism>
<dbReference type="Proteomes" id="UP001338309">
    <property type="component" value="Unassembled WGS sequence"/>
</dbReference>
<dbReference type="EMBL" id="BTPD01000011">
    <property type="protein sequence ID" value="GMQ30625.1"/>
    <property type="molecule type" value="Genomic_DNA"/>
</dbReference>
<keyword evidence="3" id="KW-1185">Reference proteome</keyword>
<evidence type="ECO:0000313" key="3">
    <source>
        <dbReference type="Proteomes" id="UP001338309"/>
    </source>
</evidence>
<reference evidence="2 3" key="1">
    <citation type="submission" date="2023-08" db="EMBL/GenBank/DDBJ databases">
        <title>Draft genome sequence of Algoriphagus confluentis.</title>
        <authorList>
            <person name="Takatani N."/>
            <person name="Hosokawa M."/>
            <person name="Sawabe T."/>
        </authorList>
    </citation>
    <scope>NUCLEOTIDE SEQUENCE [LARGE SCALE GENOMIC DNA]</scope>
    <source>
        <strain evidence="2 3">NBRC 111222</strain>
    </source>
</reference>
<keyword evidence="1" id="KW-0732">Signal</keyword>
<feature type="chain" id="PRO_5046457722" description="SH3 domain-containing protein" evidence="1">
    <location>
        <begin position="23"/>
        <end position="170"/>
    </location>
</feature>
<name>A0ABQ6PTP4_9BACT</name>
<sequence>MKNSLILINVFFLLVNSCASLGGQNEKIGDAFILGFDKVKFFDKVDGCEIGQIQNNELEEIYYSLEVYDQKNDWFKVQAIAMKETITVWILNKSYLATYSRNYSDTLSVYKEPNKRELICSVTDYFTSPMLVIEFKKDLVKVKINDSIISCSGGWVAQNMTCSSPYTTCN</sequence>